<sequence length="83" mass="9298">MKDDRAGAALPPALMPLWGLSIRWVERARTALLSARGSHRAKPDAKHLSWRWDLDLAGGEFLRQACGAQARAVNAWTRRDEGY</sequence>
<protein>
    <submittedName>
        <fullName evidence="1">Uncharacterized protein</fullName>
    </submittedName>
</protein>
<dbReference type="KEGG" id="rmb:K529_004500"/>
<dbReference type="STRING" id="1265309.K529_004500"/>
<dbReference type="EMBL" id="CP015230">
    <property type="protein sequence ID" value="ANP40020.1"/>
    <property type="molecule type" value="Genomic_DNA"/>
</dbReference>
<dbReference type="Proteomes" id="UP000013243">
    <property type="component" value="Chromosome"/>
</dbReference>
<dbReference type="AlphaFoldDB" id="A0A1B1A0B2"/>
<name>A0A1B1A0B2_9RHOB</name>
<reference evidence="1 2" key="1">
    <citation type="journal article" date="2016" name="ISME J.">
        <title>Global occurrence and heterogeneity of the Roseobacter-clade species Ruegeria mobilis.</title>
        <authorList>
            <person name="Sonnenschein E."/>
            <person name="Gram L."/>
        </authorList>
    </citation>
    <scope>NUCLEOTIDE SEQUENCE [LARGE SCALE GENOMIC DNA]</scope>
    <source>
        <strain evidence="1 2">F1926</strain>
    </source>
</reference>
<accession>A0A1B1A0B2</accession>
<organism evidence="1 2">
    <name type="scientific">Tritonibacter mobilis F1926</name>
    <dbReference type="NCBI Taxonomy" id="1265309"/>
    <lineage>
        <taxon>Bacteria</taxon>
        <taxon>Pseudomonadati</taxon>
        <taxon>Pseudomonadota</taxon>
        <taxon>Alphaproteobacteria</taxon>
        <taxon>Rhodobacterales</taxon>
        <taxon>Paracoccaceae</taxon>
        <taxon>Tritonibacter</taxon>
    </lineage>
</organism>
<proteinExistence type="predicted"/>
<evidence type="ECO:0000313" key="2">
    <source>
        <dbReference type="Proteomes" id="UP000013243"/>
    </source>
</evidence>
<gene>
    <name evidence="1" type="ORF">K529_004500</name>
</gene>
<evidence type="ECO:0000313" key="1">
    <source>
        <dbReference type="EMBL" id="ANP40020.1"/>
    </source>
</evidence>